<keyword evidence="9" id="KW-1185">Reference proteome</keyword>
<proteinExistence type="inferred from homology"/>
<dbReference type="InterPro" id="IPR051374">
    <property type="entry name" value="Ataxin-10/CTR86_families"/>
</dbReference>
<dbReference type="PANTHER" id="PTHR13255">
    <property type="entry name" value="ATAXIN-10"/>
    <property type="match status" value="1"/>
</dbReference>
<organism evidence="9">
    <name type="scientific">Spathaspora passalidarum (strain NRRL Y-27907 / 11-Y1)</name>
    <dbReference type="NCBI Taxonomy" id="619300"/>
    <lineage>
        <taxon>Eukaryota</taxon>
        <taxon>Fungi</taxon>
        <taxon>Dikarya</taxon>
        <taxon>Ascomycota</taxon>
        <taxon>Saccharomycotina</taxon>
        <taxon>Pichiomycetes</taxon>
        <taxon>Debaryomycetaceae</taxon>
        <taxon>Spathaspora</taxon>
    </lineage>
</organism>
<evidence type="ECO:0000256" key="6">
    <source>
        <dbReference type="ARBA" id="ARBA00044805"/>
    </source>
</evidence>
<reference evidence="8 9" key="1">
    <citation type="journal article" date="2011" name="Proc. Natl. Acad. Sci. U.S.A.">
        <title>Comparative genomics of xylose-fermenting fungi for enhanced biofuel production.</title>
        <authorList>
            <person name="Wohlbach D.J."/>
            <person name="Kuo A."/>
            <person name="Sato T.K."/>
            <person name="Potts K.M."/>
            <person name="Salamov A.A."/>
            <person name="LaButti K.M."/>
            <person name="Sun H."/>
            <person name="Clum A."/>
            <person name="Pangilinan J.L."/>
            <person name="Lindquist E.A."/>
            <person name="Lucas S."/>
            <person name="Lapidus A."/>
            <person name="Jin M."/>
            <person name="Gunawan C."/>
            <person name="Balan V."/>
            <person name="Dale B.E."/>
            <person name="Jeffries T.W."/>
            <person name="Zinkel R."/>
            <person name="Barry K.W."/>
            <person name="Grigoriev I.V."/>
            <person name="Gasch A.P."/>
        </authorList>
    </citation>
    <scope>NUCLEOTIDE SEQUENCE [LARGE SCALE GENOMIC DNA]</scope>
    <source>
        <strain evidence="9">NRRL Y-27907 / 11-Y1</strain>
    </source>
</reference>
<dbReference type="InterPro" id="IPR019156">
    <property type="entry name" value="Ataxin-10_domain"/>
</dbReference>
<comment type="similarity">
    <text evidence="1">Belongs to the ataxin-10 family.</text>
</comment>
<comment type="function">
    <text evidence="4">May play a role in the regulation of cytokinesis.</text>
</comment>
<dbReference type="Gene3D" id="1.25.10.10">
    <property type="entry name" value="Leucine-rich Repeat Variant"/>
    <property type="match status" value="1"/>
</dbReference>
<dbReference type="InterPro" id="IPR016024">
    <property type="entry name" value="ARM-type_fold"/>
</dbReference>
<dbReference type="EMBL" id="GL996502">
    <property type="protein sequence ID" value="EGW32127.1"/>
    <property type="molecule type" value="Genomic_DNA"/>
</dbReference>
<dbReference type="GO" id="GO:0005829">
    <property type="term" value="C:cytosol"/>
    <property type="evidence" value="ECO:0007669"/>
    <property type="project" value="TreeGrafter"/>
</dbReference>
<evidence type="ECO:0000256" key="2">
    <source>
        <dbReference type="ARBA" id="ARBA00022618"/>
    </source>
</evidence>
<dbReference type="RefSeq" id="XP_007375403.1">
    <property type="nucleotide sequence ID" value="XM_007375341.1"/>
</dbReference>
<dbReference type="GO" id="GO:0051301">
    <property type="term" value="P:cell division"/>
    <property type="evidence" value="ECO:0007669"/>
    <property type="project" value="UniProtKB-KW"/>
</dbReference>
<dbReference type="InterPro" id="IPR011989">
    <property type="entry name" value="ARM-like"/>
</dbReference>
<evidence type="ECO:0000313" key="8">
    <source>
        <dbReference type="EMBL" id="EGW32127.1"/>
    </source>
</evidence>
<dbReference type="PANTHER" id="PTHR13255:SF0">
    <property type="entry name" value="ATAXIN-10"/>
    <property type="match status" value="1"/>
</dbReference>
<dbReference type="AlphaFoldDB" id="G3APE9"/>
<evidence type="ECO:0000256" key="5">
    <source>
        <dbReference type="ARBA" id="ARBA00044801"/>
    </source>
</evidence>
<gene>
    <name evidence="8" type="ORF">SPAPADRAFT_55653</name>
</gene>
<dbReference type="eggNOG" id="KOG2676">
    <property type="taxonomic scope" value="Eukaryota"/>
</dbReference>
<dbReference type="GeneID" id="18871956"/>
<dbReference type="Pfam" id="PF09759">
    <property type="entry name" value="Atx10homo_assoc"/>
    <property type="match status" value="1"/>
</dbReference>
<dbReference type="HOGENOM" id="CLU_043683_0_0_1"/>
<sequence length="403" mass="46797">MNSIIKDSLIDLKSNNFINLSIDAIRLYRGLLLIIRNIAPRLTNNDIYTSVITSFVRFSKVEPVEDWNVKTELVYWQILANFPRNELVAEVNQLFEQVQFKNVFKSPIVHYLFRQLFTEDNELTNFKLQEVLKLDENYILRCVYSLYLTIDFTELDHDSKMFIHLLYDVITHESFVTWIAHAGHTDLTSWLELTSTVVQTRDQWNIYELTALISWNIEVFLTYSKTLTPDTILQDFELEEVITVNLHILSELGKFEIFKKLLAQYPTFLEQLISVFGSIHNAIKPVTIKNSKIEGVTYNSVKSSIIIILSYLTHESFEVQEQVRELGGLALILSNCVIDNNNPFIKEHAIVCLKYLLQDNKHNQQVVADLEAKRTVDDKVLQEVGYQVEVVEGKVQVKKKQDA</sequence>
<name>G3APE9_SPAPN</name>
<evidence type="ECO:0000313" key="9">
    <source>
        <dbReference type="Proteomes" id="UP000000709"/>
    </source>
</evidence>
<dbReference type="SUPFAM" id="SSF48371">
    <property type="entry name" value="ARM repeat"/>
    <property type="match status" value="1"/>
</dbReference>
<dbReference type="KEGG" id="spaa:SPAPADRAFT_55653"/>
<evidence type="ECO:0000256" key="1">
    <source>
        <dbReference type="ARBA" id="ARBA00008384"/>
    </source>
</evidence>
<dbReference type="OMA" id="HFLFRQF"/>
<evidence type="ECO:0000259" key="7">
    <source>
        <dbReference type="Pfam" id="PF09759"/>
    </source>
</evidence>
<evidence type="ECO:0000256" key="3">
    <source>
        <dbReference type="ARBA" id="ARBA00023306"/>
    </source>
</evidence>
<keyword evidence="2" id="KW-0132">Cell division</keyword>
<protein>
    <recommendedName>
        <fullName evidence="5">Ataxin-10 homolog</fullName>
    </recommendedName>
    <alternativeName>
        <fullName evidence="6">Copper transport protein 86</fullName>
    </alternativeName>
</protein>
<dbReference type="OrthoDB" id="5203861at2759"/>
<evidence type="ECO:0000256" key="4">
    <source>
        <dbReference type="ARBA" id="ARBA00044746"/>
    </source>
</evidence>
<dbReference type="Proteomes" id="UP000000709">
    <property type="component" value="Unassembled WGS sequence"/>
</dbReference>
<dbReference type="InParanoid" id="G3APE9"/>
<feature type="domain" description="Ataxin-10" evidence="7">
    <location>
        <begin position="301"/>
        <end position="398"/>
    </location>
</feature>
<accession>G3APE9</accession>
<keyword evidence="3" id="KW-0131">Cell cycle</keyword>